<gene>
    <name evidence="2" type="ORF">KSV97_02785</name>
    <name evidence="3" type="ORF">KSW06_03010</name>
</gene>
<keyword evidence="5" id="KW-1185">Reference proteome</keyword>
<evidence type="ECO:0000259" key="1">
    <source>
        <dbReference type="Pfam" id="PF02464"/>
    </source>
</evidence>
<dbReference type="EMBL" id="JAHOEL010000012">
    <property type="protein sequence ID" value="MBV3392234.1"/>
    <property type="molecule type" value="Genomic_DNA"/>
</dbReference>
<dbReference type="Proteomes" id="UP001197492">
    <property type="component" value="Unassembled WGS sequence"/>
</dbReference>
<dbReference type="Gene3D" id="3.90.950.20">
    <property type="entry name" value="CinA-like"/>
    <property type="match status" value="1"/>
</dbReference>
<comment type="caution">
    <text evidence="2">The sequence shown here is derived from an EMBL/GenBank/DDBJ whole genome shotgun (WGS) entry which is preliminary data.</text>
</comment>
<dbReference type="AlphaFoldDB" id="A0AAW4MTF5"/>
<dbReference type="Pfam" id="PF02464">
    <property type="entry name" value="CinA"/>
    <property type="match status" value="1"/>
</dbReference>
<name>A0AAW4MTF5_9FIRM</name>
<evidence type="ECO:0000313" key="2">
    <source>
        <dbReference type="EMBL" id="MBV3382169.1"/>
    </source>
</evidence>
<proteinExistence type="predicted"/>
<dbReference type="EMBL" id="JAHOEF010000011">
    <property type="protein sequence ID" value="MBV3382169.1"/>
    <property type="molecule type" value="Genomic_DNA"/>
</dbReference>
<evidence type="ECO:0000313" key="5">
    <source>
        <dbReference type="Proteomes" id="UP001197492"/>
    </source>
</evidence>
<accession>A0AAW4MTF5</accession>
<evidence type="ECO:0000313" key="3">
    <source>
        <dbReference type="EMBL" id="MBV3392234.1"/>
    </source>
</evidence>
<organism evidence="2 4">
    <name type="scientific">Catenibacterium mitsuokai</name>
    <dbReference type="NCBI Taxonomy" id="100886"/>
    <lineage>
        <taxon>Bacteria</taxon>
        <taxon>Bacillati</taxon>
        <taxon>Bacillota</taxon>
        <taxon>Erysipelotrichia</taxon>
        <taxon>Erysipelotrichales</taxon>
        <taxon>Coprobacillaceae</taxon>
        <taxon>Catenibacterium</taxon>
    </lineage>
</organism>
<sequence>MEDLVRLLIKKNVTISSVESFTVGNFAATLGSVPGVSAVYKGSLVSYQTIIKHQVLGIPQEVIDTYGVVSNEVAGLMCINGQKMFDTDLCISFTGNAGPDAMEGKKVGLIYIGIAYKDEVHTYEYELEGSRKQIVEQALAIGKMKISEILK</sequence>
<dbReference type="InterPro" id="IPR008136">
    <property type="entry name" value="CinA_C"/>
</dbReference>
<dbReference type="RefSeq" id="WP_022424179.1">
    <property type="nucleotide sequence ID" value="NZ_CAXVKV010000018.1"/>
</dbReference>
<protein>
    <submittedName>
        <fullName evidence="2">CinA family protein</fullName>
    </submittedName>
</protein>
<dbReference type="InterPro" id="IPR036653">
    <property type="entry name" value="CinA-like_C"/>
</dbReference>
<reference evidence="2 5" key="1">
    <citation type="submission" date="2021-06" db="EMBL/GenBank/DDBJ databases">
        <title>Collection of gut derived symbiotic bacterial strains cultured from healthy donors.</title>
        <authorList>
            <person name="Lin H."/>
            <person name="Littmann E."/>
            <person name="Pamer E.G."/>
        </authorList>
    </citation>
    <scope>NUCLEOTIDE SEQUENCE</scope>
    <source>
        <strain evidence="3 5">MSK.21.70</strain>
        <strain evidence="2">MSK.21.82</strain>
    </source>
</reference>
<feature type="domain" description="CinA C-terminal" evidence="1">
    <location>
        <begin position="2"/>
        <end position="141"/>
    </location>
</feature>
<dbReference type="NCBIfam" id="TIGR00199">
    <property type="entry name" value="PncC_domain"/>
    <property type="match status" value="1"/>
</dbReference>
<dbReference type="GeneID" id="301323773"/>
<dbReference type="SUPFAM" id="SSF142433">
    <property type="entry name" value="CinA-like"/>
    <property type="match status" value="1"/>
</dbReference>
<evidence type="ECO:0000313" key="4">
    <source>
        <dbReference type="Proteomes" id="UP001196408"/>
    </source>
</evidence>
<dbReference type="Proteomes" id="UP001196408">
    <property type="component" value="Unassembled WGS sequence"/>
</dbReference>